<keyword evidence="4" id="KW-1185">Reference proteome</keyword>
<evidence type="ECO:0000313" key="4">
    <source>
        <dbReference type="Proteomes" id="UP000654075"/>
    </source>
</evidence>
<feature type="compositionally biased region" description="Acidic residues" evidence="1">
    <location>
        <begin position="253"/>
        <end position="269"/>
    </location>
</feature>
<dbReference type="SMART" id="SM00487">
    <property type="entry name" value="DEXDc"/>
    <property type="match status" value="1"/>
</dbReference>
<reference evidence="3" key="1">
    <citation type="submission" date="2021-02" db="EMBL/GenBank/DDBJ databases">
        <authorList>
            <person name="Dougan E. K."/>
            <person name="Rhodes N."/>
            <person name="Thang M."/>
            <person name="Chan C."/>
        </authorList>
    </citation>
    <scope>NUCLEOTIDE SEQUENCE</scope>
</reference>
<accession>A0A813F2V9</accession>
<dbReference type="InterPro" id="IPR027417">
    <property type="entry name" value="P-loop_NTPase"/>
</dbReference>
<dbReference type="Pfam" id="PF00176">
    <property type="entry name" value="SNF2-rel_dom"/>
    <property type="match status" value="1"/>
</dbReference>
<evidence type="ECO:0000256" key="1">
    <source>
        <dbReference type="SAM" id="MobiDB-lite"/>
    </source>
</evidence>
<feature type="region of interest" description="Disordered" evidence="1">
    <location>
        <begin position="243"/>
        <end position="274"/>
    </location>
</feature>
<protein>
    <recommendedName>
        <fullName evidence="2">Helicase ATP-binding domain-containing protein</fullName>
    </recommendedName>
</protein>
<organism evidence="3 4">
    <name type="scientific">Polarella glacialis</name>
    <name type="common">Dinoflagellate</name>
    <dbReference type="NCBI Taxonomy" id="89957"/>
    <lineage>
        <taxon>Eukaryota</taxon>
        <taxon>Sar</taxon>
        <taxon>Alveolata</taxon>
        <taxon>Dinophyceae</taxon>
        <taxon>Suessiales</taxon>
        <taxon>Suessiaceae</taxon>
        <taxon>Polarella</taxon>
    </lineage>
</organism>
<gene>
    <name evidence="3" type="ORF">PGLA1383_LOCUS26428</name>
</gene>
<dbReference type="InterPro" id="IPR000330">
    <property type="entry name" value="SNF2_N"/>
</dbReference>
<dbReference type="AlphaFoldDB" id="A0A813F2V9"/>
<dbReference type="GO" id="GO:0005524">
    <property type="term" value="F:ATP binding"/>
    <property type="evidence" value="ECO:0007669"/>
    <property type="project" value="InterPro"/>
</dbReference>
<dbReference type="SUPFAM" id="SSF52540">
    <property type="entry name" value="P-loop containing nucleoside triphosphate hydrolases"/>
    <property type="match status" value="1"/>
</dbReference>
<evidence type="ECO:0000259" key="2">
    <source>
        <dbReference type="PROSITE" id="PS51192"/>
    </source>
</evidence>
<proteinExistence type="predicted"/>
<dbReference type="PANTHER" id="PTHR45629:SF7">
    <property type="entry name" value="DNA EXCISION REPAIR PROTEIN ERCC-6-RELATED"/>
    <property type="match status" value="1"/>
</dbReference>
<feature type="region of interest" description="Disordered" evidence="1">
    <location>
        <begin position="426"/>
        <end position="479"/>
    </location>
</feature>
<feature type="region of interest" description="Disordered" evidence="1">
    <location>
        <begin position="24"/>
        <end position="45"/>
    </location>
</feature>
<sequence>MMAQLGSLGRASFGSPISSLFRGGSTGGDLSSPAPAAPQLESSPAAGPVLATTVDLRLLDAEEAPGNQLQAAPFVDDDMSDDDEDMGAAQVPMEPPAAAVVASPEGKTAPPETPPAATPPAVVAAVRPPSVAAQVADCKAKILELQRSKDQRLQQEDYMGAHEAKQLILEQEQKLQALRQSLDGMPTPSRASGAGLASPQGPRVSLAVGFSHRQSVAGSTASLEAAAAVAAAGLAKAEESGSLAAASTASPEDAQEEQDIEVEGSEASEETSCWRPVSGRSDLMELQSEEVTKFPFRLPCDTFDRLYPYQRAGVAWMARLMQKGAGGVLADEMGLGKTIQVCALLNGARKAGATHALLLMPVSLLAQWAQEAKIWCPGWPVYTYYGTAWQRAKALRGIRKPQGGILVTSYSLVSNTEDLFEVAVEEAPEPKRRRGRLPGGQKAAKRLKTGDDDDVEQAEEDEEEPQEPEMPPGELPAVGKSRPWDVVVCDEAHRMKNISTLLGKSLRKLKSSSRILLTGTPVQNALQDLWALMDFAHPGLLGNHATFVKTFSEPIDRGSVRGAKVWAIELKKHLSVQLRALISPHMLRRTKLGAGLMVDTGADGSAAEDVAMEDTEDGEEVVGQIKKLPPKKETI</sequence>
<dbReference type="EMBL" id="CAJNNV010023211">
    <property type="protein sequence ID" value="CAE8608573.1"/>
    <property type="molecule type" value="Genomic_DNA"/>
</dbReference>
<dbReference type="PROSITE" id="PS51192">
    <property type="entry name" value="HELICASE_ATP_BIND_1"/>
    <property type="match status" value="1"/>
</dbReference>
<name>A0A813F2V9_POLGL</name>
<feature type="non-terminal residue" evidence="3">
    <location>
        <position position="1"/>
    </location>
</feature>
<dbReference type="PANTHER" id="PTHR45629">
    <property type="entry name" value="SNF2/RAD54 FAMILY MEMBER"/>
    <property type="match status" value="1"/>
</dbReference>
<dbReference type="Proteomes" id="UP000654075">
    <property type="component" value="Unassembled WGS sequence"/>
</dbReference>
<dbReference type="OrthoDB" id="413460at2759"/>
<feature type="compositionally biased region" description="Acidic residues" evidence="1">
    <location>
        <begin position="451"/>
        <end position="467"/>
    </location>
</feature>
<comment type="caution">
    <text evidence="3">The sequence shown here is derived from an EMBL/GenBank/DDBJ whole genome shotgun (WGS) entry which is preliminary data.</text>
</comment>
<dbReference type="InterPro" id="IPR014001">
    <property type="entry name" value="Helicase_ATP-bd"/>
</dbReference>
<dbReference type="InterPro" id="IPR050496">
    <property type="entry name" value="SNF2_RAD54_helicase_repair"/>
</dbReference>
<dbReference type="InterPro" id="IPR038718">
    <property type="entry name" value="SNF2-like_sf"/>
</dbReference>
<dbReference type="Gene3D" id="3.40.50.10810">
    <property type="entry name" value="Tandem AAA-ATPase domain"/>
    <property type="match status" value="2"/>
</dbReference>
<dbReference type="GO" id="GO:0015616">
    <property type="term" value="F:DNA translocase activity"/>
    <property type="evidence" value="ECO:0007669"/>
    <property type="project" value="TreeGrafter"/>
</dbReference>
<evidence type="ECO:0000313" key="3">
    <source>
        <dbReference type="EMBL" id="CAE8608573.1"/>
    </source>
</evidence>
<feature type="domain" description="Helicase ATP-binding" evidence="2">
    <location>
        <begin position="318"/>
        <end position="539"/>
    </location>
</feature>